<organism evidence="1">
    <name type="scientific">marine metagenome</name>
    <dbReference type="NCBI Taxonomy" id="408172"/>
    <lineage>
        <taxon>unclassified sequences</taxon>
        <taxon>metagenomes</taxon>
        <taxon>ecological metagenomes</taxon>
    </lineage>
</organism>
<dbReference type="PANTHER" id="PTHR15004:SF0">
    <property type="entry name" value="GLUTAMYL-TRNA(GLN) AMIDOTRANSFERASE SUBUNIT C, MITOCHONDRIAL"/>
    <property type="match status" value="1"/>
</dbReference>
<protein>
    <recommendedName>
        <fullName evidence="2">Aspartyl/glutamyl-tRNA(Asn/Gln) amidotransferase subunit C</fullName>
    </recommendedName>
</protein>
<dbReference type="SUPFAM" id="SSF141000">
    <property type="entry name" value="Glu-tRNAGln amidotransferase C subunit"/>
    <property type="match status" value="1"/>
</dbReference>
<dbReference type="GO" id="GO:0070681">
    <property type="term" value="P:glutaminyl-tRNAGln biosynthesis via transamidation"/>
    <property type="evidence" value="ECO:0007669"/>
    <property type="project" value="TreeGrafter"/>
</dbReference>
<dbReference type="AlphaFoldDB" id="A0A381SBF9"/>
<proteinExistence type="inferred from homology"/>
<gene>
    <name evidence="1" type="ORF">METZ01_LOCUS54276</name>
</gene>
<dbReference type="HAMAP" id="MF_00122">
    <property type="entry name" value="GatC"/>
    <property type="match status" value="1"/>
</dbReference>
<dbReference type="Pfam" id="PF02686">
    <property type="entry name" value="GatC"/>
    <property type="match status" value="1"/>
</dbReference>
<dbReference type="InterPro" id="IPR036113">
    <property type="entry name" value="Asp/Glu-ADT_sf_sub_c"/>
</dbReference>
<dbReference type="GO" id="GO:0006450">
    <property type="term" value="P:regulation of translational fidelity"/>
    <property type="evidence" value="ECO:0007669"/>
    <property type="project" value="InterPro"/>
</dbReference>
<dbReference type="EMBL" id="UINC01002902">
    <property type="protein sequence ID" value="SVA01422.1"/>
    <property type="molecule type" value="Genomic_DNA"/>
</dbReference>
<dbReference type="PANTHER" id="PTHR15004">
    <property type="entry name" value="GLUTAMYL-TRNA(GLN) AMIDOTRANSFERASE SUBUNIT C, MITOCHONDRIAL"/>
    <property type="match status" value="1"/>
</dbReference>
<dbReference type="InterPro" id="IPR003837">
    <property type="entry name" value="GatC"/>
</dbReference>
<evidence type="ECO:0008006" key="2">
    <source>
        <dbReference type="Google" id="ProtNLM"/>
    </source>
</evidence>
<accession>A0A381SBF9</accession>
<sequence length="95" mass="11210">MTIKKSEIAYISSLSKLKMEDIEIDNFTSQISDILKMIQQLEKVNTDDIEPMAHPLNMKQRLRMDLVTEENQRELYQKNAVEFEEGFYKVPKVID</sequence>
<reference evidence="1" key="1">
    <citation type="submission" date="2018-05" db="EMBL/GenBank/DDBJ databases">
        <authorList>
            <person name="Lanie J.A."/>
            <person name="Ng W.-L."/>
            <person name="Kazmierczak K.M."/>
            <person name="Andrzejewski T.M."/>
            <person name="Davidsen T.M."/>
            <person name="Wayne K.J."/>
            <person name="Tettelin H."/>
            <person name="Glass J.I."/>
            <person name="Rusch D."/>
            <person name="Podicherti R."/>
            <person name="Tsui H.-C.T."/>
            <person name="Winkler M.E."/>
        </authorList>
    </citation>
    <scope>NUCLEOTIDE SEQUENCE</scope>
</reference>
<dbReference type="Gene3D" id="1.10.20.60">
    <property type="entry name" value="Glu-tRNAGln amidotransferase C subunit, N-terminal domain"/>
    <property type="match status" value="1"/>
</dbReference>
<name>A0A381SBF9_9ZZZZ</name>
<evidence type="ECO:0000313" key="1">
    <source>
        <dbReference type="EMBL" id="SVA01422.1"/>
    </source>
</evidence>
<dbReference type="NCBIfam" id="TIGR00135">
    <property type="entry name" value="gatC"/>
    <property type="match status" value="1"/>
</dbReference>